<accession>A0A914DL04</accession>
<protein>
    <submittedName>
        <fullName evidence="2">Uncharacterized protein</fullName>
    </submittedName>
</protein>
<organism evidence="1 2">
    <name type="scientific">Acrobeloides nanus</name>
    <dbReference type="NCBI Taxonomy" id="290746"/>
    <lineage>
        <taxon>Eukaryota</taxon>
        <taxon>Metazoa</taxon>
        <taxon>Ecdysozoa</taxon>
        <taxon>Nematoda</taxon>
        <taxon>Chromadorea</taxon>
        <taxon>Rhabditida</taxon>
        <taxon>Tylenchina</taxon>
        <taxon>Cephalobomorpha</taxon>
        <taxon>Cephaloboidea</taxon>
        <taxon>Cephalobidae</taxon>
        <taxon>Acrobeloides</taxon>
    </lineage>
</organism>
<keyword evidence="1" id="KW-1185">Reference proteome</keyword>
<dbReference type="AlphaFoldDB" id="A0A914DL04"/>
<dbReference type="WBParaSite" id="ACRNAN_scaffold3071.g31045.t2">
    <property type="protein sequence ID" value="ACRNAN_scaffold3071.g31045.t2"/>
    <property type="gene ID" value="ACRNAN_scaffold3071.g31045"/>
</dbReference>
<proteinExistence type="predicted"/>
<reference evidence="2" key="1">
    <citation type="submission" date="2022-11" db="UniProtKB">
        <authorList>
            <consortium name="WormBaseParasite"/>
        </authorList>
    </citation>
    <scope>IDENTIFICATION</scope>
</reference>
<name>A0A914DL04_9BILA</name>
<dbReference type="Proteomes" id="UP000887540">
    <property type="component" value="Unplaced"/>
</dbReference>
<evidence type="ECO:0000313" key="2">
    <source>
        <dbReference type="WBParaSite" id="ACRNAN_scaffold3071.g31045.t2"/>
    </source>
</evidence>
<sequence length="225" mass="25536">MKIIQAYQYQENDTQFNATAFGNVSIYEYRKVVTLDNDTNIFVFNSSNIVKPSNCLDMYCLMLEIEWSGDAVVHVEFNGTIPYSVNDKVAEFMHIVDKNGSRIIGGFIGYIEYWDYLALPDIKVYYGFDYPIKNLPPTPAGPLPIFDWTLKFTYIPVQDTGLGIIDSNYVSGVQIRNAIICGIDAIALVFALHLIRKKSTTEMKVYCRFLLNISGFLDGYLGHLT</sequence>
<evidence type="ECO:0000313" key="1">
    <source>
        <dbReference type="Proteomes" id="UP000887540"/>
    </source>
</evidence>